<dbReference type="InterPro" id="IPR033443">
    <property type="entry name" value="PROP1-like_PPR_dom"/>
</dbReference>
<dbReference type="Pfam" id="PF01535">
    <property type="entry name" value="PPR"/>
    <property type="match status" value="1"/>
</dbReference>
<evidence type="ECO:0000256" key="5">
    <source>
        <dbReference type="PROSITE-ProRule" id="PRU00708"/>
    </source>
</evidence>
<dbReference type="Proteomes" id="UP000310685">
    <property type="component" value="Unassembled WGS sequence"/>
</dbReference>
<evidence type="ECO:0000313" key="7">
    <source>
        <dbReference type="EMBL" id="TIB79653.1"/>
    </source>
</evidence>
<feature type="repeat" description="PPR" evidence="5">
    <location>
        <begin position="316"/>
        <end position="352"/>
    </location>
</feature>
<sequence>MNHLQRQTKDLTKLLKLKDKQLLSNSKFIDNLSHDDIALLYKQLMLSNDSSRKILDKSTDRTLNNKLIKIRSLLVDQLSKESSKSQLLDTNLASKLRNIWLKKKSSTINYNNNLNNTLNNYNILNEINDLKRQSNNIQLSHNQRSILLNRFQEAIVASKSDNKVIAPNLQVATRDEWETLISSAANDLDLTHLSKSIELLDQSNALNIDLFNNILSILAKKGQISSINHIFRSFGHLITPNNGTYATFVDAHTFNQDLTNAWNLLSSFENRGIILPQATYTNLIRSHLSSNQPSYLKQRGWNLFVHSRLMAHPIPSISLYSTMISSCAQTNQPEIERALDLYNELKNYGLFIDQNIYASLIHTLAKAHKKGTSSEIDRLFIEMLDSGLKPTRNIFSALMELSKRTGDVKRARHVLANWISSDQSISDQDLSRFFYAYSSTQPIKYLNRYSYNHETNDTTLNATDLSNVNDDASQQFTPESLPKTSSEIISESDMIFNRILHDKDIDLFILGSDISNSTTESTSDQFDKPFKDVTITNRLLNAFISIRINHSNTPDQIIKFTCKLFDSLNLSKNGYTIAMLMEHIYLNHNTLSHLAEALFQEYNQFLDKSTKDIEQDSTLKLQSDYPLESILSNKRKLEVDAGIDETVISKIWTTYINILALSGRLSKAVKVLSDFVKLFPPSSLVKNFALQSQLKSQPTSIKISKEIKPDLQPHLSFHKLRVLHDRLVNLVKIDQEAGNTTKLYNYNSAKQALGFLTWSIKAYEGAYRYHNRNALNTMDNMGVHHSKTISKINEKEVEQIRIVN</sequence>
<dbReference type="Gene3D" id="1.25.40.10">
    <property type="entry name" value="Tetratricopeptide repeat domain"/>
    <property type="match status" value="2"/>
</dbReference>
<evidence type="ECO:0000256" key="1">
    <source>
        <dbReference type="ARBA" id="ARBA00006192"/>
    </source>
</evidence>
<keyword evidence="2" id="KW-0677">Repeat</keyword>
<comment type="caution">
    <text evidence="7">The sequence shown here is derived from an EMBL/GenBank/DDBJ whole genome shotgun (WGS) entry which is preliminary data.</text>
</comment>
<dbReference type="PANTHER" id="PTHR47447:SF17">
    <property type="entry name" value="OS12G0638900 PROTEIN"/>
    <property type="match status" value="1"/>
</dbReference>
<protein>
    <recommendedName>
        <fullName evidence="6">PROP1-like PPR domain-containing protein</fullName>
    </recommendedName>
</protein>
<dbReference type="EMBL" id="SPRC01000022">
    <property type="protein sequence ID" value="TIB79653.1"/>
    <property type="molecule type" value="Genomic_DNA"/>
</dbReference>
<name>A0A4T0M9R2_9BASI</name>
<dbReference type="AlphaFoldDB" id="A0A4T0M9R2"/>
<evidence type="ECO:0000256" key="3">
    <source>
        <dbReference type="ARBA" id="ARBA00044493"/>
    </source>
</evidence>
<dbReference type="PANTHER" id="PTHR47447">
    <property type="entry name" value="OS03G0856100 PROTEIN"/>
    <property type="match status" value="1"/>
</dbReference>
<evidence type="ECO:0000256" key="2">
    <source>
        <dbReference type="ARBA" id="ARBA00022737"/>
    </source>
</evidence>
<dbReference type="InterPro" id="IPR002885">
    <property type="entry name" value="PPR_rpt"/>
</dbReference>
<feature type="repeat" description="PPR" evidence="5">
    <location>
        <begin position="353"/>
        <end position="390"/>
    </location>
</feature>
<dbReference type="InterPro" id="IPR011990">
    <property type="entry name" value="TPR-like_helical_dom_sf"/>
</dbReference>
<gene>
    <name evidence="7" type="ORF">E3Q22_02392</name>
</gene>
<evidence type="ECO:0000256" key="4">
    <source>
        <dbReference type="ARBA" id="ARBA00044511"/>
    </source>
</evidence>
<dbReference type="Pfam" id="PF17177">
    <property type="entry name" value="PPR_long"/>
    <property type="match status" value="1"/>
</dbReference>
<comment type="subunit">
    <text evidence="4">Binds to mitochondrial small subunit 15S rRNA.</text>
</comment>
<accession>A0A4T0M9R2</accession>
<dbReference type="PROSITE" id="PS51375">
    <property type="entry name" value="PPR"/>
    <property type="match status" value="2"/>
</dbReference>
<comment type="similarity">
    <text evidence="1">Belongs to the CCM1 family.</text>
</comment>
<reference evidence="7 8" key="1">
    <citation type="submission" date="2019-03" db="EMBL/GenBank/DDBJ databases">
        <title>Sequencing 25 genomes of Wallemia mellicola.</title>
        <authorList>
            <person name="Gostincar C."/>
        </authorList>
    </citation>
    <scope>NUCLEOTIDE SEQUENCE [LARGE SCALE GENOMIC DNA]</scope>
    <source>
        <strain evidence="7 8">EXF-6152</strain>
    </source>
</reference>
<comment type="function">
    <text evidence="3">Regulates mitochondrial small subunit maturation by controlling 15S rRNA 5'-end processing. Localizes to the 5' precursor of the 15S rRNA in a position that is subsequently occupied by mS47 in the mature yeast mtSSU. Uses structure and sequence-specific RNA recognition, binding to a single-stranded region of the precursor and specifically recognizing bases -6 to -1. The exchange of Ccm1 for mS47 is coupled to the irreversible removal of precursor rRNA that is accompanied by conformational changes of the mitoribosomal proteins uS5m and mS26. These conformational changes signal completion of 5'-end rRNA processing through protection of the mature 5'-end of the 15S rRNA and stabilization of mS47. The removal of the 5' precursor together with the dissociation of Ccm1 may be catalyzed by the 5'-3' exoribonuclease Pet127. Involved in the specific removal of group I introns in mitochondrial encoded transcripts.</text>
</comment>
<feature type="domain" description="PROP1-like PPR" evidence="6">
    <location>
        <begin position="320"/>
        <end position="417"/>
    </location>
</feature>
<evidence type="ECO:0000259" key="6">
    <source>
        <dbReference type="Pfam" id="PF17177"/>
    </source>
</evidence>
<organism evidence="7 8">
    <name type="scientific">Wallemia mellicola</name>
    <dbReference type="NCBI Taxonomy" id="1708541"/>
    <lineage>
        <taxon>Eukaryota</taxon>
        <taxon>Fungi</taxon>
        <taxon>Dikarya</taxon>
        <taxon>Basidiomycota</taxon>
        <taxon>Wallemiomycotina</taxon>
        <taxon>Wallemiomycetes</taxon>
        <taxon>Wallemiales</taxon>
        <taxon>Wallemiaceae</taxon>
        <taxon>Wallemia</taxon>
    </lineage>
</organism>
<evidence type="ECO:0000313" key="8">
    <source>
        <dbReference type="Proteomes" id="UP000310685"/>
    </source>
</evidence>
<proteinExistence type="inferred from homology"/>